<dbReference type="PANTHER" id="PTHR33352">
    <property type="entry name" value="SLR1095 PROTEIN"/>
    <property type="match status" value="1"/>
</dbReference>
<name>A0A0M2PRF9_PROHO</name>
<evidence type="ECO:0000313" key="4">
    <source>
        <dbReference type="Proteomes" id="UP000034681"/>
    </source>
</evidence>
<comment type="caution">
    <text evidence="3">The sequence shown here is derived from an EMBL/GenBank/DDBJ whole genome shotgun (WGS) entry which is preliminary data.</text>
</comment>
<gene>
    <name evidence="3" type="ORF">PROH_15250</name>
</gene>
<reference evidence="3" key="1">
    <citation type="submission" date="2012-04" db="EMBL/GenBank/DDBJ databases">
        <authorList>
            <person name="Borisov I.G."/>
            <person name="Ivanikova N.V."/>
            <person name="Pinevich A.V."/>
        </authorList>
    </citation>
    <scope>NUCLEOTIDE SEQUENCE [LARGE SCALE GENOMIC DNA]</scope>
    <source>
        <strain evidence="3">CALU 1027</strain>
    </source>
</reference>
<dbReference type="PANTHER" id="PTHR33352:SF3">
    <property type="entry name" value="SLR1612 PROTEIN"/>
    <property type="match status" value="1"/>
</dbReference>
<sequence length="276" mass="31381">MTISLPRTLHAPLNIRWEPLPDDFVLPDDPVESTLQPLLAAALREALELDDRIPAHCLIASNFGLCAVVDGKTIVKAPDWVYVPRVQSVSVGTVRRSYTPNLEGEKPAIVMEFISATEGGEYSIKPSYPYGKWFFYEQILQVPIYVIFEPDICCLEVYQLQEGQYKALKPNPEGRYWLGEIGLFSGVWQGQKAEVTAPWLRWWDESGRLLLWGSERIAEERLRAEQAEGETLQERLRAEQAEGETLQERLRAERSEAQLQALQERLRSLGVDLGPD</sequence>
<evidence type="ECO:0000259" key="2">
    <source>
        <dbReference type="Pfam" id="PF05685"/>
    </source>
</evidence>
<dbReference type="OrthoDB" id="510080at2"/>
<feature type="domain" description="Putative restriction endonuclease" evidence="2">
    <location>
        <begin position="27"/>
        <end position="181"/>
    </location>
</feature>
<dbReference type="eggNOG" id="COG4636">
    <property type="taxonomic scope" value="Bacteria"/>
</dbReference>
<evidence type="ECO:0000313" key="3">
    <source>
        <dbReference type="EMBL" id="KKI99130.1"/>
    </source>
</evidence>
<dbReference type="Pfam" id="PF05685">
    <property type="entry name" value="Uma2"/>
    <property type="match status" value="1"/>
</dbReference>
<dbReference type="InterPro" id="IPR008538">
    <property type="entry name" value="Uma2"/>
</dbReference>
<accession>A0A0M2PRF9</accession>
<dbReference type="STRING" id="317619.GCA_000332315_02223"/>
<keyword evidence="1" id="KW-0175">Coiled coil</keyword>
<dbReference type="RefSeq" id="WP_017712634.1">
    <property type="nucleotide sequence ID" value="NZ_KB235937.1"/>
</dbReference>
<feature type="coiled-coil region" evidence="1">
    <location>
        <begin position="215"/>
        <end position="272"/>
    </location>
</feature>
<evidence type="ECO:0000256" key="1">
    <source>
        <dbReference type="SAM" id="Coils"/>
    </source>
</evidence>
<organism evidence="3 4">
    <name type="scientific">Prochlorothrix hollandica PCC 9006 = CALU 1027</name>
    <dbReference type="NCBI Taxonomy" id="317619"/>
    <lineage>
        <taxon>Bacteria</taxon>
        <taxon>Bacillati</taxon>
        <taxon>Cyanobacteriota</taxon>
        <taxon>Cyanophyceae</taxon>
        <taxon>Prochlorotrichales</taxon>
        <taxon>Prochlorotrichaceae</taxon>
        <taxon>Prochlorothrix</taxon>
    </lineage>
</organism>
<proteinExistence type="predicted"/>
<keyword evidence="4" id="KW-1185">Reference proteome</keyword>
<dbReference type="EMBL" id="AJTX02000006">
    <property type="protein sequence ID" value="KKI99130.1"/>
    <property type="molecule type" value="Genomic_DNA"/>
</dbReference>
<dbReference type="AlphaFoldDB" id="A0A0M2PRF9"/>
<protein>
    <recommendedName>
        <fullName evidence="2">Putative restriction endonuclease domain-containing protein</fullName>
    </recommendedName>
</protein>
<dbReference type="Proteomes" id="UP000034681">
    <property type="component" value="Unassembled WGS sequence"/>
</dbReference>